<keyword evidence="3" id="KW-1185">Reference proteome</keyword>
<dbReference type="EMBL" id="JAVXUO010001800">
    <property type="protein sequence ID" value="KAK2979067.1"/>
    <property type="molecule type" value="Genomic_DNA"/>
</dbReference>
<evidence type="ECO:0000313" key="3">
    <source>
        <dbReference type="Proteomes" id="UP001187471"/>
    </source>
</evidence>
<proteinExistence type="predicted"/>
<evidence type="ECO:0000259" key="1">
    <source>
        <dbReference type="Pfam" id="PF07727"/>
    </source>
</evidence>
<organism evidence="2 3">
    <name type="scientific">Escallonia rubra</name>
    <dbReference type="NCBI Taxonomy" id="112253"/>
    <lineage>
        <taxon>Eukaryota</taxon>
        <taxon>Viridiplantae</taxon>
        <taxon>Streptophyta</taxon>
        <taxon>Embryophyta</taxon>
        <taxon>Tracheophyta</taxon>
        <taxon>Spermatophyta</taxon>
        <taxon>Magnoliopsida</taxon>
        <taxon>eudicotyledons</taxon>
        <taxon>Gunneridae</taxon>
        <taxon>Pentapetalae</taxon>
        <taxon>asterids</taxon>
        <taxon>campanulids</taxon>
        <taxon>Escalloniales</taxon>
        <taxon>Escalloniaceae</taxon>
        <taxon>Escallonia</taxon>
    </lineage>
</organism>
<comment type="caution">
    <text evidence="2">The sequence shown here is derived from an EMBL/GenBank/DDBJ whole genome shotgun (WGS) entry which is preliminary data.</text>
</comment>
<reference evidence="2" key="1">
    <citation type="submission" date="2022-12" db="EMBL/GenBank/DDBJ databases">
        <title>Draft genome assemblies for two species of Escallonia (Escalloniales).</title>
        <authorList>
            <person name="Chanderbali A."/>
            <person name="Dervinis C."/>
            <person name="Anghel I."/>
            <person name="Soltis D."/>
            <person name="Soltis P."/>
            <person name="Zapata F."/>
        </authorList>
    </citation>
    <scope>NUCLEOTIDE SEQUENCE</scope>
    <source>
        <strain evidence="2">UCBG92.1500</strain>
        <tissue evidence="2">Leaf</tissue>
    </source>
</reference>
<dbReference type="PANTHER" id="PTHR47481:SF33">
    <property type="entry name" value="RETROTRANSPOSON COPIA-LIKE N-TERMINAL DOMAIN-CONTAINING PROTEIN"/>
    <property type="match status" value="1"/>
</dbReference>
<dbReference type="InterPro" id="IPR013103">
    <property type="entry name" value="RVT_2"/>
</dbReference>
<accession>A0AA88UKW1</accession>
<gene>
    <name evidence="2" type="ORF">RJ640_026017</name>
</gene>
<protein>
    <recommendedName>
        <fullName evidence="1">Reverse transcriptase Ty1/copia-type domain-containing protein</fullName>
    </recommendedName>
</protein>
<dbReference type="Pfam" id="PF07727">
    <property type="entry name" value="RVT_2"/>
    <property type="match status" value="1"/>
</dbReference>
<name>A0AA88UKW1_9ASTE</name>
<dbReference type="PANTHER" id="PTHR47481">
    <property type="match status" value="1"/>
</dbReference>
<dbReference type="AlphaFoldDB" id="A0AA88UKW1"/>
<feature type="domain" description="Reverse transcriptase Ty1/copia-type" evidence="1">
    <location>
        <begin position="112"/>
        <end position="179"/>
    </location>
</feature>
<dbReference type="Proteomes" id="UP001187471">
    <property type="component" value="Unassembled WGS sequence"/>
</dbReference>
<sequence>MATYLRTLKSLADSLAAINSPVSHKDLVIYAFVGLPSEYESFITTDNKTGTLLLSTQSDGDLYPSSSTFVHLILMVWSSLVSPGISGINVLVIPAPLEKSHRLPFDRVDHRSSDPVELSSFISTLSSRFAMKNLGDLHFFLGIEARHDSSGLFLSQNHYVATLLHRFDMLGANSVSTPIS</sequence>
<evidence type="ECO:0000313" key="2">
    <source>
        <dbReference type="EMBL" id="KAK2979067.1"/>
    </source>
</evidence>